<protein>
    <submittedName>
        <fullName evidence="1">Uncharacterized protein</fullName>
    </submittedName>
</protein>
<keyword evidence="2" id="KW-1185">Reference proteome</keyword>
<evidence type="ECO:0000313" key="1">
    <source>
        <dbReference type="EMBL" id="SDK05607.1"/>
    </source>
</evidence>
<gene>
    <name evidence="1" type="ORF">SAMN05216243_1796</name>
</gene>
<dbReference type="AlphaFoldDB" id="A0A1G8YS85"/>
<sequence>MRLSRENYYNLPHEGLIGETRVNREKTRDLHEKDPEIGKVYFH</sequence>
<reference evidence="1 2" key="1">
    <citation type="submission" date="2016-10" db="EMBL/GenBank/DDBJ databases">
        <authorList>
            <person name="de Groot N.N."/>
        </authorList>
    </citation>
    <scope>NUCLEOTIDE SEQUENCE [LARGE SCALE GENOMIC DNA]</scope>
    <source>
        <strain evidence="1 2">CGMCC 1.6502</strain>
    </source>
</reference>
<dbReference type="EMBL" id="FNFL01000002">
    <property type="protein sequence ID" value="SDK05607.1"/>
    <property type="molecule type" value="Genomic_DNA"/>
</dbReference>
<evidence type="ECO:0000313" key="2">
    <source>
        <dbReference type="Proteomes" id="UP000198694"/>
    </source>
</evidence>
<accession>A0A1G8YS85</accession>
<dbReference type="Proteomes" id="UP000198694">
    <property type="component" value="Unassembled WGS sequence"/>
</dbReference>
<name>A0A1G8YS85_9BACI</name>
<organism evidence="1 2">
    <name type="scientific">Sediminibacillus albus</name>
    <dbReference type="NCBI Taxonomy" id="407036"/>
    <lineage>
        <taxon>Bacteria</taxon>
        <taxon>Bacillati</taxon>
        <taxon>Bacillota</taxon>
        <taxon>Bacilli</taxon>
        <taxon>Bacillales</taxon>
        <taxon>Bacillaceae</taxon>
        <taxon>Sediminibacillus</taxon>
    </lineage>
</organism>
<proteinExistence type="predicted"/>